<gene>
    <name evidence="1" type="ORF">PVK06_012393</name>
</gene>
<dbReference type="EMBL" id="JARKNE010000004">
    <property type="protein sequence ID" value="KAK5836599.1"/>
    <property type="molecule type" value="Genomic_DNA"/>
</dbReference>
<proteinExistence type="predicted"/>
<accession>A0ABR0QC42</accession>
<name>A0ABR0QC42_GOSAR</name>
<protein>
    <submittedName>
        <fullName evidence="1">Uncharacterized protein</fullName>
    </submittedName>
</protein>
<evidence type="ECO:0000313" key="2">
    <source>
        <dbReference type="Proteomes" id="UP001358586"/>
    </source>
</evidence>
<comment type="caution">
    <text evidence="1">The sequence shown here is derived from an EMBL/GenBank/DDBJ whole genome shotgun (WGS) entry which is preliminary data.</text>
</comment>
<organism evidence="1 2">
    <name type="scientific">Gossypium arboreum</name>
    <name type="common">Tree cotton</name>
    <name type="synonym">Gossypium nanking</name>
    <dbReference type="NCBI Taxonomy" id="29729"/>
    <lineage>
        <taxon>Eukaryota</taxon>
        <taxon>Viridiplantae</taxon>
        <taxon>Streptophyta</taxon>
        <taxon>Embryophyta</taxon>
        <taxon>Tracheophyta</taxon>
        <taxon>Spermatophyta</taxon>
        <taxon>Magnoliopsida</taxon>
        <taxon>eudicotyledons</taxon>
        <taxon>Gunneridae</taxon>
        <taxon>Pentapetalae</taxon>
        <taxon>rosids</taxon>
        <taxon>malvids</taxon>
        <taxon>Malvales</taxon>
        <taxon>Malvaceae</taxon>
        <taxon>Malvoideae</taxon>
        <taxon>Gossypium</taxon>
    </lineage>
</organism>
<evidence type="ECO:0000313" key="1">
    <source>
        <dbReference type="EMBL" id="KAK5836599.1"/>
    </source>
</evidence>
<reference evidence="1 2" key="1">
    <citation type="submission" date="2023-03" db="EMBL/GenBank/DDBJ databases">
        <title>WGS of Gossypium arboreum.</title>
        <authorList>
            <person name="Yu D."/>
        </authorList>
    </citation>
    <scope>NUCLEOTIDE SEQUENCE [LARGE SCALE GENOMIC DNA]</scope>
    <source>
        <tissue evidence="1">Leaf</tissue>
    </source>
</reference>
<dbReference type="Proteomes" id="UP001358586">
    <property type="component" value="Chromosome 4"/>
</dbReference>
<sequence length="184" mass="20627">MVTNLIEAVNGVLKRTHHLSISVVFSATFYKLATLMPRIGLKQAKQIKMRHVYCEEVKKAMDVNAWSLRLGPTELISEIGGGTVGGSRFFSTHVHTTLQLVHGPMSIVTNISMSALHWRLGCSQWSTRSLILSSTEFASSSSIDESRDILEQLKKSYVPMFFPSGVEYWGVKLNISNIIDYLDY</sequence>
<keyword evidence="2" id="KW-1185">Reference proteome</keyword>